<dbReference type="Pfam" id="PF00005">
    <property type="entry name" value="ABC_tran"/>
    <property type="match status" value="1"/>
</dbReference>
<feature type="domain" description="ABC transporter" evidence="10">
    <location>
        <begin position="6"/>
        <end position="236"/>
    </location>
</feature>
<dbReference type="CDD" id="cd03263">
    <property type="entry name" value="ABC_subfamily_A"/>
    <property type="match status" value="1"/>
</dbReference>
<dbReference type="Proteomes" id="UP000317763">
    <property type="component" value="Unassembled WGS sequence"/>
</dbReference>
<evidence type="ECO:0000256" key="9">
    <source>
        <dbReference type="ARBA" id="ARBA00023136"/>
    </source>
</evidence>
<dbReference type="OrthoDB" id="9804819at2"/>
<dbReference type="GO" id="GO:0005886">
    <property type="term" value="C:plasma membrane"/>
    <property type="evidence" value="ECO:0007669"/>
    <property type="project" value="UniProtKB-SubCell"/>
</dbReference>
<evidence type="ECO:0000256" key="3">
    <source>
        <dbReference type="ARBA" id="ARBA00022448"/>
    </source>
</evidence>
<evidence type="ECO:0000256" key="2">
    <source>
        <dbReference type="ARBA" id="ARBA00005417"/>
    </source>
</evidence>
<sequence>MHPPLFQVEGLTKRYDGRPVVEDLSFSIAPGECVGLLGPNGAGKTTTLRMALGLTVPDAGRIRILGQEMPVEARAIKARLGVVAQFDTLDPDFTCTENLLVYGRYFGLPAAALRARIPALLDFAALAHKADSRPGELSGGMRRRLSLARALINDPALLLLDEPTTGLDPQARHLMWERLQRLLQQGKSILLTTHFMDEAERLCHRLVIIDHGRKIAEGHPRELIAQHLEPEVIEVYGEAGTPMSALDTLLDPALQRLVSRTETSGETCFLYTHDARPLLAQLGERPRLRMLHRPANLEDLFLKLTGRQIRDDG</sequence>
<protein>
    <submittedName>
        <fullName evidence="11">Daunorubicin/doxorubicin resistance ATP-binding protein DrrA</fullName>
        <ecNumber evidence="11">3.6.3.-</ecNumber>
    </submittedName>
</protein>
<accession>A0A554XAA6</accession>
<evidence type="ECO:0000313" key="11">
    <source>
        <dbReference type="EMBL" id="TSE32716.1"/>
    </source>
</evidence>
<evidence type="ECO:0000256" key="7">
    <source>
        <dbReference type="ARBA" id="ARBA00022840"/>
    </source>
</evidence>
<dbReference type="InterPro" id="IPR027417">
    <property type="entry name" value="P-loop_NTPase"/>
</dbReference>
<dbReference type="RefSeq" id="WP_043701163.1">
    <property type="nucleotide sequence ID" value="NZ_CP083911.1"/>
</dbReference>
<keyword evidence="8" id="KW-1278">Translocase</keyword>
<evidence type="ECO:0000256" key="6">
    <source>
        <dbReference type="ARBA" id="ARBA00022741"/>
    </source>
</evidence>
<dbReference type="PANTHER" id="PTHR42711">
    <property type="entry name" value="ABC TRANSPORTER ATP-BINDING PROTEIN"/>
    <property type="match status" value="1"/>
</dbReference>
<comment type="subcellular location">
    <subcellularLocation>
        <location evidence="1">Cell membrane</location>
    </subcellularLocation>
</comment>
<proteinExistence type="inferred from homology"/>
<evidence type="ECO:0000256" key="1">
    <source>
        <dbReference type="ARBA" id="ARBA00004236"/>
    </source>
</evidence>
<evidence type="ECO:0000259" key="10">
    <source>
        <dbReference type="PROSITE" id="PS50893"/>
    </source>
</evidence>
<keyword evidence="3" id="KW-0813">Transport</keyword>
<dbReference type="InterPro" id="IPR003593">
    <property type="entry name" value="AAA+_ATPase"/>
</dbReference>
<dbReference type="InterPro" id="IPR050763">
    <property type="entry name" value="ABC_transporter_ATP-binding"/>
</dbReference>
<keyword evidence="7 11" id="KW-0067">ATP-binding</keyword>
<reference evidence="11 12" key="1">
    <citation type="submission" date="2019-07" db="EMBL/GenBank/DDBJ databases">
        <title>Tepidimonas taiwanensis I1-1 draft genome.</title>
        <authorList>
            <person name="Da Costa M.S."/>
            <person name="Froufe H.J.C."/>
            <person name="Egas C."/>
            <person name="Albuquerque L."/>
        </authorList>
    </citation>
    <scope>NUCLEOTIDE SEQUENCE [LARGE SCALE GENOMIC DNA]</scope>
    <source>
        <strain evidence="11 12">I1-1</strain>
    </source>
</reference>
<keyword evidence="6" id="KW-0547">Nucleotide-binding</keyword>
<keyword evidence="12" id="KW-1185">Reference proteome</keyword>
<evidence type="ECO:0000313" key="12">
    <source>
        <dbReference type="Proteomes" id="UP000317763"/>
    </source>
</evidence>
<evidence type="ECO:0000256" key="4">
    <source>
        <dbReference type="ARBA" id="ARBA00022458"/>
    </source>
</evidence>
<dbReference type="EMBL" id="VJOM01000008">
    <property type="protein sequence ID" value="TSE32716.1"/>
    <property type="molecule type" value="Genomic_DNA"/>
</dbReference>
<keyword evidence="5" id="KW-1003">Cell membrane</keyword>
<dbReference type="Gene3D" id="3.40.50.300">
    <property type="entry name" value="P-loop containing nucleotide triphosphate hydrolases"/>
    <property type="match status" value="1"/>
</dbReference>
<comment type="similarity">
    <text evidence="2">Belongs to the ABC transporter superfamily.</text>
</comment>
<dbReference type="GO" id="GO:0005524">
    <property type="term" value="F:ATP binding"/>
    <property type="evidence" value="ECO:0007669"/>
    <property type="project" value="UniProtKB-KW"/>
</dbReference>
<dbReference type="STRING" id="307486.GCA_000807215_01610"/>
<comment type="caution">
    <text evidence="11">The sequence shown here is derived from an EMBL/GenBank/DDBJ whole genome shotgun (WGS) entry which is preliminary data.</text>
</comment>
<dbReference type="SUPFAM" id="SSF52540">
    <property type="entry name" value="P-loop containing nucleoside triphosphate hydrolases"/>
    <property type="match status" value="1"/>
</dbReference>
<dbReference type="FunFam" id="3.40.50.300:FF:000589">
    <property type="entry name" value="ABC transporter, ATP-binding subunit"/>
    <property type="match status" value="1"/>
</dbReference>
<gene>
    <name evidence="11" type="primary">drrA_2</name>
    <name evidence="11" type="ORF">Ttaiw_01048</name>
</gene>
<dbReference type="InterPro" id="IPR017871">
    <property type="entry name" value="ABC_transporter-like_CS"/>
</dbReference>
<dbReference type="PROSITE" id="PS50893">
    <property type="entry name" value="ABC_TRANSPORTER_2"/>
    <property type="match status" value="1"/>
</dbReference>
<dbReference type="EC" id="3.6.3.-" evidence="11"/>
<dbReference type="PROSITE" id="PS00211">
    <property type="entry name" value="ABC_TRANSPORTER_1"/>
    <property type="match status" value="1"/>
</dbReference>
<evidence type="ECO:0000256" key="8">
    <source>
        <dbReference type="ARBA" id="ARBA00022967"/>
    </source>
</evidence>
<dbReference type="PANTHER" id="PTHR42711:SF5">
    <property type="entry name" value="ABC TRANSPORTER ATP-BINDING PROTEIN NATA"/>
    <property type="match status" value="1"/>
</dbReference>
<dbReference type="SMART" id="SM00382">
    <property type="entry name" value="AAA"/>
    <property type="match status" value="1"/>
</dbReference>
<dbReference type="InterPro" id="IPR003439">
    <property type="entry name" value="ABC_transporter-like_ATP-bd"/>
</dbReference>
<name>A0A554XAA6_9BURK</name>
<keyword evidence="9" id="KW-0472">Membrane</keyword>
<organism evidence="11 12">
    <name type="scientific">Tepidimonas taiwanensis</name>
    <dbReference type="NCBI Taxonomy" id="307486"/>
    <lineage>
        <taxon>Bacteria</taxon>
        <taxon>Pseudomonadati</taxon>
        <taxon>Pseudomonadota</taxon>
        <taxon>Betaproteobacteria</taxon>
        <taxon>Burkholderiales</taxon>
        <taxon>Tepidimonas</taxon>
    </lineage>
</organism>
<keyword evidence="11" id="KW-0378">Hydrolase</keyword>
<dbReference type="AlphaFoldDB" id="A0A554XAA6"/>
<keyword evidence="4" id="KW-0536">Nodulation</keyword>
<evidence type="ECO:0000256" key="5">
    <source>
        <dbReference type="ARBA" id="ARBA00022475"/>
    </source>
</evidence>
<dbReference type="GO" id="GO:0016887">
    <property type="term" value="F:ATP hydrolysis activity"/>
    <property type="evidence" value="ECO:0007669"/>
    <property type="project" value="InterPro"/>
</dbReference>